<protein>
    <submittedName>
        <fullName evidence="3">Glutathione S-transferase</fullName>
    </submittedName>
</protein>
<dbReference type="SUPFAM" id="SSF52833">
    <property type="entry name" value="Thioredoxin-like"/>
    <property type="match status" value="1"/>
</dbReference>
<dbReference type="SUPFAM" id="SSF47616">
    <property type="entry name" value="GST C-terminal domain-like"/>
    <property type="match status" value="1"/>
</dbReference>
<evidence type="ECO:0000313" key="4">
    <source>
        <dbReference type="Proteomes" id="UP000249364"/>
    </source>
</evidence>
<dbReference type="InterPro" id="IPR036282">
    <property type="entry name" value="Glutathione-S-Trfase_C_sf"/>
</dbReference>
<dbReference type="GO" id="GO:0016740">
    <property type="term" value="F:transferase activity"/>
    <property type="evidence" value="ECO:0007669"/>
    <property type="project" value="UniProtKB-KW"/>
</dbReference>
<evidence type="ECO:0000259" key="2">
    <source>
        <dbReference type="PROSITE" id="PS50404"/>
    </source>
</evidence>
<dbReference type="InterPro" id="IPR036249">
    <property type="entry name" value="Thioredoxin-like_sf"/>
</dbReference>
<sequence length="206" mass="22553">MSGLTLYFSHSSPYVRKVMVLAHEAKLVEKLEIVTGSGTPLDAGSAPIEANPLGKVPTLTRVDGAALYDSRVICQYLDARANAGLYPDGARRWDALTLEATADGILDAALLMVYEARLRPEEIRFAPFVEGQWDKIDRALDVIEARWMAYLAGPLCIGQIALGCALGYLDLRHTARGWRATRPALAQWDARFAARDSMRATQPPPA</sequence>
<dbReference type="Proteomes" id="UP000249364">
    <property type="component" value="Unassembled WGS sequence"/>
</dbReference>
<evidence type="ECO:0000256" key="1">
    <source>
        <dbReference type="SAM" id="Phobius"/>
    </source>
</evidence>
<keyword evidence="1" id="KW-1133">Transmembrane helix</keyword>
<feature type="transmembrane region" description="Helical" evidence="1">
    <location>
        <begin position="147"/>
        <end position="169"/>
    </location>
</feature>
<organism evidence="3 4">
    <name type="scientific">Roseinatronobacter thiooxidans</name>
    <dbReference type="NCBI Taxonomy" id="121821"/>
    <lineage>
        <taxon>Bacteria</taxon>
        <taxon>Pseudomonadati</taxon>
        <taxon>Pseudomonadota</taxon>
        <taxon>Alphaproteobacteria</taxon>
        <taxon>Rhodobacterales</taxon>
        <taxon>Paracoccaceae</taxon>
        <taxon>Roseinatronobacter</taxon>
    </lineage>
</organism>
<feature type="domain" description="GST N-terminal" evidence="2">
    <location>
        <begin position="2"/>
        <end position="85"/>
    </location>
</feature>
<dbReference type="PROSITE" id="PS50404">
    <property type="entry name" value="GST_NTER"/>
    <property type="match status" value="1"/>
</dbReference>
<evidence type="ECO:0000313" key="3">
    <source>
        <dbReference type="EMBL" id="PZX42272.1"/>
    </source>
</evidence>
<keyword evidence="3" id="KW-0808">Transferase</keyword>
<comment type="caution">
    <text evidence="3">The sequence shown here is derived from an EMBL/GenBank/DDBJ whole genome shotgun (WGS) entry which is preliminary data.</text>
</comment>
<dbReference type="EMBL" id="QKZQ01000008">
    <property type="protein sequence ID" value="PZX42272.1"/>
    <property type="molecule type" value="Genomic_DNA"/>
</dbReference>
<dbReference type="CDD" id="cd03205">
    <property type="entry name" value="GST_C_6"/>
    <property type="match status" value="1"/>
</dbReference>
<dbReference type="Gene3D" id="3.40.30.10">
    <property type="entry name" value="Glutaredoxin"/>
    <property type="match status" value="1"/>
</dbReference>
<keyword evidence="1" id="KW-0472">Membrane</keyword>
<dbReference type="STRING" id="121821.GCA_001870675_01696"/>
<dbReference type="Gene3D" id="1.20.1050.10">
    <property type="match status" value="1"/>
</dbReference>
<accession>A0A2W7RVU1</accession>
<keyword evidence="4" id="KW-1185">Reference proteome</keyword>
<keyword evidence="1" id="KW-0812">Transmembrane</keyword>
<dbReference type="Pfam" id="PF13410">
    <property type="entry name" value="GST_C_2"/>
    <property type="match status" value="1"/>
</dbReference>
<dbReference type="AlphaFoldDB" id="A0A2W7RVU1"/>
<proteinExistence type="predicted"/>
<dbReference type="Pfam" id="PF13409">
    <property type="entry name" value="GST_N_2"/>
    <property type="match status" value="1"/>
</dbReference>
<dbReference type="CDD" id="cd03049">
    <property type="entry name" value="GST_N_3"/>
    <property type="match status" value="1"/>
</dbReference>
<gene>
    <name evidence="3" type="ORF">LY56_01967</name>
</gene>
<reference evidence="3 4" key="1">
    <citation type="submission" date="2018-06" db="EMBL/GenBank/DDBJ databases">
        <title>Genomic Encyclopedia of Archaeal and Bacterial Type Strains, Phase II (KMG-II): from individual species to whole genera.</title>
        <authorList>
            <person name="Goeker M."/>
        </authorList>
    </citation>
    <scope>NUCLEOTIDE SEQUENCE [LARGE SCALE GENOMIC DNA]</scope>
    <source>
        <strain evidence="3 4">DSM 13087</strain>
    </source>
</reference>
<name>A0A2W7RVU1_9RHOB</name>
<dbReference type="InterPro" id="IPR004045">
    <property type="entry name" value="Glutathione_S-Trfase_N"/>
</dbReference>